<dbReference type="EMBL" id="CAJOBB010010196">
    <property type="protein sequence ID" value="CAF4240910.1"/>
    <property type="molecule type" value="Genomic_DNA"/>
</dbReference>
<dbReference type="GO" id="GO:0008270">
    <property type="term" value="F:zinc ion binding"/>
    <property type="evidence" value="ECO:0007669"/>
    <property type="project" value="UniProtKB-KW"/>
</dbReference>
<evidence type="ECO:0008006" key="8">
    <source>
        <dbReference type="Google" id="ProtNLM"/>
    </source>
</evidence>
<name>A0A820E4V2_9BILA</name>
<keyword evidence="5" id="KW-0539">Nucleus</keyword>
<dbReference type="PANTHER" id="PTHR46481:SF10">
    <property type="entry name" value="ZINC FINGER BED DOMAIN-CONTAINING PROTEIN 39"/>
    <property type="match status" value="1"/>
</dbReference>
<comment type="subcellular location">
    <subcellularLocation>
        <location evidence="1">Nucleus</location>
    </subcellularLocation>
</comment>
<accession>A0A820E4V2</accession>
<organism evidence="6 7">
    <name type="scientific">Adineta steineri</name>
    <dbReference type="NCBI Taxonomy" id="433720"/>
    <lineage>
        <taxon>Eukaryota</taxon>
        <taxon>Metazoa</taxon>
        <taxon>Spiralia</taxon>
        <taxon>Gnathifera</taxon>
        <taxon>Rotifera</taxon>
        <taxon>Eurotatoria</taxon>
        <taxon>Bdelloidea</taxon>
        <taxon>Adinetida</taxon>
        <taxon>Adinetidae</taxon>
        <taxon>Adineta</taxon>
    </lineage>
</organism>
<dbReference type="Proteomes" id="UP000663868">
    <property type="component" value="Unassembled WGS sequence"/>
</dbReference>
<evidence type="ECO:0000256" key="2">
    <source>
        <dbReference type="ARBA" id="ARBA00022723"/>
    </source>
</evidence>
<gene>
    <name evidence="6" type="ORF">KXQ929_LOCUS42266</name>
</gene>
<keyword evidence="2" id="KW-0479">Metal-binding</keyword>
<evidence type="ECO:0000256" key="4">
    <source>
        <dbReference type="ARBA" id="ARBA00022833"/>
    </source>
</evidence>
<comment type="caution">
    <text evidence="6">The sequence shown here is derived from an EMBL/GenBank/DDBJ whole genome shotgun (WGS) entry which is preliminary data.</text>
</comment>
<feature type="non-terminal residue" evidence="6">
    <location>
        <position position="1"/>
    </location>
</feature>
<proteinExistence type="predicted"/>
<evidence type="ECO:0000313" key="7">
    <source>
        <dbReference type="Proteomes" id="UP000663868"/>
    </source>
</evidence>
<sequence>AKKPNSWHGKCSICSQDVVDKYGNTSSFAPHMKTKHETIYEECLDDMIKQKTKKYASTDPRQFKLTESIVKDLIIECGLPVSLIDQNGFKNFMQTVDPMYSLLSRRQLTYDKLPKLYDKMITKLKLNTDLST</sequence>
<dbReference type="SUPFAM" id="SSF140996">
    <property type="entry name" value="Hermes dimerisation domain"/>
    <property type="match status" value="1"/>
</dbReference>
<evidence type="ECO:0000313" key="6">
    <source>
        <dbReference type="EMBL" id="CAF4240910.1"/>
    </source>
</evidence>
<evidence type="ECO:0000256" key="3">
    <source>
        <dbReference type="ARBA" id="ARBA00022771"/>
    </source>
</evidence>
<reference evidence="6" key="1">
    <citation type="submission" date="2021-02" db="EMBL/GenBank/DDBJ databases">
        <authorList>
            <person name="Nowell W R."/>
        </authorList>
    </citation>
    <scope>NUCLEOTIDE SEQUENCE</scope>
</reference>
<keyword evidence="4" id="KW-0862">Zinc</keyword>
<evidence type="ECO:0000256" key="1">
    <source>
        <dbReference type="ARBA" id="ARBA00004123"/>
    </source>
</evidence>
<dbReference type="InterPro" id="IPR052035">
    <property type="entry name" value="ZnF_BED_domain_contain"/>
</dbReference>
<dbReference type="GO" id="GO:0005634">
    <property type="term" value="C:nucleus"/>
    <property type="evidence" value="ECO:0007669"/>
    <property type="project" value="UniProtKB-SubCell"/>
</dbReference>
<keyword evidence="3" id="KW-0863">Zinc-finger</keyword>
<evidence type="ECO:0000256" key="5">
    <source>
        <dbReference type="ARBA" id="ARBA00023242"/>
    </source>
</evidence>
<protein>
    <recommendedName>
        <fullName evidence="8">BED-type domain-containing protein</fullName>
    </recommendedName>
</protein>
<dbReference type="AlphaFoldDB" id="A0A820E4V2"/>
<dbReference type="PANTHER" id="PTHR46481">
    <property type="entry name" value="ZINC FINGER BED DOMAIN-CONTAINING PROTEIN 4"/>
    <property type="match status" value="1"/>
</dbReference>